<dbReference type="OrthoDB" id="435275at2759"/>
<feature type="region of interest" description="Disordered" evidence="7">
    <location>
        <begin position="1545"/>
        <end position="1576"/>
    </location>
</feature>
<feature type="compositionally biased region" description="Basic residues" evidence="7">
    <location>
        <begin position="365"/>
        <end position="376"/>
    </location>
</feature>
<feature type="compositionally biased region" description="Basic and acidic residues" evidence="7">
    <location>
        <begin position="465"/>
        <end position="479"/>
    </location>
</feature>
<comment type="caution">
    <text evidence="9">The sequence shown here is derived from an EMBL/GenBank/DDBJ whole genome shotgun (WGS) entry which is preliminary data.</text>
</comment>
<feature type="compositionally biased region" description="Polar residues" evidence="7">
    <location>
        <begin position="73"/>
        <end position="88"/>
    </location>
</feature>
<dbReference type="CDD" id="cd20404">
    <property type="entry name" value="Tudor_Agenet_AtEML-like"/>
    <property type="match status" value="1"/>
</dbReference>
<feature type="compositionally biased region" description="Polar residues" evidence="7">
    <location>
        <begin position="1069"/>
        <end position="1079"/>
    </location>
</feature>
<feature type="region of interest" description="Disordered" evidence="7">
    <location>
        <begin position="43"/>
        <end position="103"/>
    </location>
</feature>
<dbReference type="Proteomes" id="UP000655225">
    <property type="component" value="Unassembled WGS sequence"/>
</dbReference>
<dbReference type="PANTHER" id="PTHR14898">
    <property type="entry name" value="ENHANCER OF POLYCOMB"/>
    <property type="match status" value="1"/>
</dbReference>
<gene>
    <name evidence="9" type="ORF">HHK36_014057</name>
</gene>
<evidence type="ECO:0000313" key="9">
    <source>
        <dbReference type="EMBL" id="KAF8400757.1"/>
    </source>
</evidence>
<dbReference type="InterPro" id="IPR024943">
    <property type="entry name" value="Enhancer_polycomb"/>
</dbReference>
<feature type="compositionally biased region" description="Polar residues" evidence="7">
    <location>
        <begin position="125"/>
        <end position="146"/>
    </location>
</feature>
<dbReference type="EMBL" id="JABCRI010000009">
    <property type="protein sequence ID" value="KAF8400757.1"/>
    <property type="molecule type" value="Genomic_DNA"/>
</dbReference>
<keyword evidence="4 6" id="KW-0804">Transcription</keyword>
<name>A0A835DHC6_TETSI</name>
<evidence type="ECO:0000256" key="4">
    <source>
        <dbReference type="ARBA" id="ARBA00023163"/>
    </source>
</evidence>
<evidence type="ECO:0000256" key="1">
    <source>
        <dbReference type="ARBA" id="ARBA00004123"/>
    </source>
</evidence>
<dbReference type="Pfam" id="PF10513">
    <property type="entry name" value="EPL1"/>
    <property type="match status" value="1"/>
</dbReference>
<dbReference type="GO" id="GO:0006357">
    <property type="term" value="P:regulation of transcription by RNA polymerase II"/>
    <property type="evidence" value="ECO:0007669"/>
    <property type="project" value="InterPro"/>
</dbReference>
<feature type="region of interest" description="Disordered" evidence="7">
    <location>
        <begin position="351"/>
        <end position="376"/>
    </location>
</feature>
<reference evidence="9 10" key="1">
    <citation type="submission" date="2020-04" db="EMBL/GenBank/DDBJ databases">
        <title>Plant Genome Project.</title>
        <authorList>
            <person name="Zhang R.-G."/>
        </authorList>
    </citation>
    <scope>NUCLEOTIDE SEQUENCE [LARGE SCALE GENOMIC DNA]</scope>
    <source>
        <strain evidence="9">YNK0</strain>
        <tissue evidence="9">Leaf</tissue>
    </source>
</reference>
<feature type="region of interest" description="Disordered" evidence="7">
    <location>
        <begin position="457"/>
        <end position="484"/>
    </location>
</feature>
<evidence type="ECO:0000259" key="8">
    <source>
        <dbReference type="Pfam" id="PF10513"/>
    </source>
</evidence>
<dbReference type="GO" id="GO:0035267">
    <property type="term" value="C:NuA4 histone acetyltransferase complex"/>
    <property type="evidence" value="ECO:0007669"/>
    <property type="project" value="InterPro"/>
</dbReference>
<keyword evidence="5 6" id="KW-0539">Nucleus</keyword>
<evidence type="ECO:0000256" key="5">
    <source>
        <dbReference type="ARBA" id="ARBA00023242"/>
    </source>
</evidence>
<keyword evidence="10" id="KW-1185">Reference proteome</keyword>
<evidence type="ECO:0000256" key="6">
    <source>
        <dbReference type="RuleBase" id="RU361124"/>
    </source>
</evidence>
<feature type="region of interest" description="Disordered" evidence="7">
    <location>
        <begin position="119"/>
        <end position="151"/>
    </location>
</feature>
<feature type="region of interest" description="Disordered" evidence="7">
    <location>
        <begin position="252"/>
        <end position="277"/>
    </location>
</feature>
<dbReference type="GO" id="GO:0005634">
    <property type="term" value="C:nucleus"/>
    <property type="evidence" value="ECO:0007669"/>
    <property type="project" value="UniProtKB-SubCell"/>
</dbReference>
<feature type="compositionally biased region" description="Basic residues" evidence="7">
    <location>
        <begin position="1556"/>
        <end position="1567"/>
    </location>
</feature>
<evidence type="ECO:0000256" key="2">
    <source>
        <dbReference type="ARBA" id="ARBA00008035"/>
    </source>
</evidence>
<proteinExistence type="inferred from homology"/>
<sequence length="1690" mass="191378">MESSVENSDVSEISKKSRSLDLQSLYVEKPKVSVVKEAAEGRDLKRKRLLTAENGEFGLGQGKKKRRRRKEVSLSSFEPNKETGQSLYAANDNGISPGAPDSSKLGFKSSGLILYQKNQAKKKNGQVSRDGNSQHLSSLSNISPNLDDNVVPIPKRPRGFVRRKKFQNNLVLKQTGSSSSKRTASPPISSSKVISVAQIVKLTGDSVTPILSSKVKRKVFDDFKETSLSKDNSARCFEAEFGRTVSYHGPTLKRAHRSRGKRQEPALQNRNHAEEVHLSVDNSANICEDLQEDNEENLEQNAARMLSSRFDPSCTGFSSDSKASASQSMNWSSFVPPFGMHFACPRANRSAGSVSTSADSAGRVLRPRKQHREKSLGKRRRRHFYEIYSTDLNAYWVLNRRIKVFWPLDQSWYFGLVNNYDPERKLHHVKYDDRDEEWINLQNESFKLLLLPSEVPGKSGSEKSGLGDKHMNEEKRDTSDADDNCIGGYMESEPIISWLARSTRRVKSSPFDIMKKKKPSYLAKNFVQPMFEDAANPPEACLGVNLYRKDTNKFSSISKVPDKSTGEEMAEKSMMGSTTCSKDRKLTFVYFRRRFHKREQGLGCISEENAGCGSVAGSVTFLPYVVDRTGALEEHNIDLQSSGVKDLRPLNQDMVLWSGENVRLLKLTVPLMKLNQLKLKLSFPQHSVLNFAFGVENFWLYSVLLMLQHGTLMAVWPKVHLEMLFVNNVAGLRFFLFEGCLMQAVAFVCLVLTAFHQPNEYGKFVDQQLPVTSIRFILSGFQGLGKQLVFVVYNFLEVKNSKWLYLDCKLKRHCSVTKQLPLSECTHDNIKGSRKRSRHGIMHMAIPKESAYTYMSHSSSNSDEKHQRLPPFVLSFTAAPTFFLSLHLKLLIEHNVASTSFQHNSVPLLEGPKNCGDCSLVGDYSNQVSEITLENKMSSLKAAAGSVRLSCAKSKGETDALDVCNGDNWIKSSHKCLNGGLNVTGTSIGAHDSQKNESGMQEFVGKSWPSSLGNHSSTDKSEDGCYSCLNGINVEIPPLSLVESEPVDRGTQSAKQSTSYLAWNKTDCTIRSPNPTGPRSTWKRNRHSSGSSLFGYHSNMLRDGKTDFILNGFGNASRKPRSRVSHVLPFGGYDIGSNSRSHHWKGRPFKRIRSDNEKRILDGSRSRQIQPELLSCDANVLFTSGDRGWRECGAHVVLEFVDHKDWRLLVKILETTKYSFKAHQFLQPAMTNRYTHAMMWRGGKDWILEFPDRSQWTLFKEMHEECYNRNIRAASVKNIPIPGVRPIEESDNNATEVPFVRSTLKYFRQVETEVDMAMDPLRVLYDMDSDDEGWFSKHQLISESSQHEISEEMFEMTMDMFEKVAYAQQCDEFTVDEMEELMVGVGPMDVIKAIHEHWRQKRQWKGMPLIRQFQPPLWERYQQQVKDWELAMIKTNISNGCKEMTALVEKPPMFAFCLRPRGLEVHNKGSKQRYQRKFLAGWHNNVLSRDHDDLHDFGRKLNGFAFEEENIVVPGHNHESLDASPWLQTSTRVLSPRDALSTGYLSMSSDGSERNQHRKLHRNKSKKMGTCLSPSDSKMMAVSYNQKITGQRNGACRLNLGLPEWPSQKHYQPEGSHRLRIKHLDGSDFDEFRLRDASSASQHASNMAKLKREKAQRLLYRADLAIHKAVVALLNAEVIKASSESSTDDG</sequence>
<feature type="domain" description="Enhancer of polycomb-like N-terminal" evidence="8">
    <location>
        <begin position="1273"/>
        <end position="1363"/>
    </location>
</feature>
<dbReference type="Gene3D" id="2.30.30.140">
    <property type="match status" value="1"/>
</dbReference>
<comment type="subcellular location">
    <subcellularLocation>
        <location evidence="1 6">Nucleus</location>
    </subcellularLocation>
</comment>
<dbReference type="InterPro" id="IPR019542">
    <property type="entry name" value="Enhancer_polycomb-like_N"/>
</dbReference>
<evidence type="ECO:0000313" key="10">
    <source>
        <dbReference type="Proteomes" id="UP000655225"/>
    </source>
</evidence>
<keyword evidence="3 6" id="KW-0805">Transcription regulation</keyword>
<protein>
    <recommendedName>
        <fullName evidence="6">Enhancer of polycomb-like protein</fullName>
    </recommendedName>
</protein>
<organism evidence="9 10">
    <name type="scientific">Tetracentron sinense</name>
    <name type="common">Spur-leaf</name>
    <dbReference type="NCBI Taxonomy" id="13715"/>
    <lineage>
        <taxon>Eukaryota</taxon>
        <taxon>Viridiplantae</taxon>
        <taxon>Streptophyta</taxon>
        <taxon>Embryophyta</taxon>
        <taxon>Tracheophyta</taxon>
        <taxon>Spermatophyta</taxon>
        <taxon>Magnoliopsida</taxon>
        <taxon>Trochodendrales</taxon>
        <taxon>Trochodendraceae</taxon>
        <taxon>Tetracentron</taxon>
    </lineage>
</organism>
<feature type="region of interest" description="Disordered" evidence="7">
    <location>
        <begin position="1069"/>
        <end position="1088"/>
    </location>
</feature>
<evidence type="ECO:0000256" key="7">
    <source>
        <dbReference type="SAM" id="MobiDB-lite"/>
    </source>
</evidence>
<comment type="similarity">
    <text evidence="2 6">Belongs to the enhancer of polycomb family.</text>
</comment>
<dbReference type="OMA" id="QWILTIQ"/>
<accession>A0A835DHC6</accession>
<evidence type="ECO:0000256" key="3">
    <source>
        <dbReference type="ARBA" id="ARBA00023015"/>
    </source>
</evidence>